<keyword evidence="3 7" id="KW-1003">Cell membrane</keyword>
<feature type="transmembrane region" description="Helical" evidence="7">
    <location>
        <begin position="93"/>
        <end position="113"/>
    </location>
</feature>
<dbReference type="HOGENOM" id="CLU_097887_1_0_6"/>
<evidence type="ECO:0000256" key="1">
    <source>
        <dbReference type="ARBA" id="ARBA00004651"/>
    </source>
</evidence>
<dbReference type="PANTHER" id="PTHR38596:SF1">
    <property type="entry name" value="UPF0114 PROTEIN YQHA"/>
    <property type="match status" value="1"/>
</dbReference>
<dbReference type="KEGG" id="eta:ETA_33440"/>
<sequence>MSSSCKNHPIPRFNLRQIEKVHRPSGILCALLNCEVDGMERFVENLIYASRWLLAPIYLGLSLGLLALGIKFFQEVFHLLPHVLSMAENDMVLVLLSMIDLTLVGGLLVMVMLSGYENFVSKLDLAEHKEKLNWLGKMDSGSLKNKVAASIVAISSIHLLRVFMDARNIADNKLLWYVIIHLTFVLSAFVMGYLDRMSRKDKL</sequence>
<proteinExistence type="inferred from homology"/>
<evidence type="ECO:0000313" key="9">
    <source>
        <dbReference type="Proteomes" id="UP000001726"/>
    </source>
</evidence>
<dbReference type="InterPro" id="IPR020761">
    <property type="entry name" value="UPF0114_bac"/>
</dbReference>
<keyword evidence="9" id="KW-1185">Reference proteome</keyword>
<comment type="similarity">
    <text evidence="2 7">Belongs to the UPF0114 family.</text>
</comment>
<evidence type="ECO:0000256" key="7">
    <source>
        <dbReference type="HAMAP-Rule" id="MF_00143"/>
    </source>
</evidence>
<evidence type="ECO:0000256" key="3">
    <source>
        <dbReference type="ARBA" id="ARBA00022475"/>
    </source>
</evidence>
<keyword evidence="6 7" id="KW-0472">Membrane</keyword>
<dbReference type="Pfam" id="PF03350">
    <property type="entry name" value="UPF0114"/>
    <property type="match status" value="1"/>
</dbReference>
<dbReference type="InterPro" id="IPR005134">
    <property type="entry name" value="UPF0114"/>
</dbReference>
<gene>
    <name evidence="8" type="ordered locus">ETA_33440</name>
</gene>
<keyword evidence="5 7" id="KW-1133">Transmembrane helix</keyword>
<protein>
    <recommendedName>
        <fullName evidence="7">UPF0114 protein ETA_33440</fullName>
    </recommendedName>
</protein>
<feature type="transmembrane region" description="Helical" evidence="7">
    <location>
        <begin position="52"/>
        <end position="73"/>
    </location>
</feature>
<evidence type="ECO:0000256" key="2">
    <source>
        <dbReference type="ARBA" id="ARBA00005774"/>
    </source>
</evidence>
<comment type="subcellular location">
    <subcellularLocation>
        <location evidence="1 7">Cell membrane</location>
        <topology evidence="1 7">Multi-pass membrane protein</topology>
    </subcellularLocation>
</comment>
<organism evidence="8 9">
    <name type="scientific">Erwinia tasmaniensis (strain DSM 17950 / CFBP 7177 / CIP 109463 / NCPPB 4357 / Et1/99)</name>
    <dbReference type="NCBI Taxonomy" id="465817"/>
    <lineage>
        <taxon>Bacteria</taxon>
        <taxon>Pseudomonadati</taxon>
        <taxon>Pseudomonadota</taxon>
        <taxon>Gammaproteobacteria</taxon>
        <taxon>Enterobacterales</taxon>
        <taxon>Erwiniaceae</taxon>
        <taxon>Erwinia</taxon>
    </lineage>
</organism>
<dbReference type="Proteomes" id="UP000001726">
    <property type="component" value="Chromosome"/>
</dbReference>
<dbReference type="EMBL" id="CU468135">
    <property type="protein sequence ID" value="CAO98390.1"/>
    <property type="molecule type" value="Genomic_DNA"/>
</dbReference>
<dbReference type="GO" id="GO:0005886">
    <property type="term" value="C:plasma membrane"/>
    <property type="evidence" value="ECO:0007669"/>
    <property type="project" value="UniProtKB-SubCell"/>
</dbReference>
<dbReference type="STRING" id="465817.ETA_33440"/>
<dbReference type="HAMAP" id="MF_00143">
    <property type="entry name" value="UPF0114"/>
    <property type="match status" value="1"/>
</dbReference>
<feature type="transmembrane region" description="Helical" evidence="7">
    <location>
        <begin position="176"/>
        <end position="194"/>
    </location>
</feature>
<dbReference type="NCBIfam" id="TIGR00645">
    <property type="entry name" value="HI0507"/>
    <property type="match status" value="1"/>
</dbReference>
<keyword evidence="4 7" id="KW-0812">Transmembrane</keyword>
<evidence type="ECO:0000256" key="5">
    <source>
        <dbReference type="ARBA" id="ARBA00022989"/>
    </source>
</evidence>
<dbReference type="PANTHER" id="PTHR38596">
    <property type="entry name" value="UPF0114 PROTEIN YQHA"/>
    <property type="match status" value="1"/>
</dbReference>
<dbReference type="AlphaFoldDB" id="B2VHH0"/>
<name>B2VHH0_ERWT9</name>
<evidence type="ECO:0000256" key="4">
    <source>
        <dbReference type="ARBA" id="ARBA00022692"/>
    </source>
</evidence>
<accession>B2VHH0</accession>
<dbReference type="eggNOG" id="COG2862">
    <property type="taxonomic scope" value="Bacteria"/>
</dbReference>
<feature type="transmembrane region" description="Helical" evidence="7">
    <location>
        <begin position="147"/>
        <end position="164"/>
    </location>
</feature>
<evidence type="ECO:0000256" key="6">
    <source>
        <dbReference type="ARBA" id="ARBA00023136"/>
    </source>
</evidence>
<evidence type="ECO:0000313" key="8">
    <source>
        <dbReference type="EMBL" id="CAO98390.1"/>
    </source>
</evidence>
<reference evidence="8 9" key="1">
    <citation type="journal article" date="2008" name="Environ. Microbiol.">
        <title>The genome of Erwinia tasmaniensis strain Et1/99, a non-pathogenic bacterium in the genus Erwinia.</title>
        <authorList>
            <person name="Kube M."/>
            <person name="Migdoll A.M."/>
            <person name="Mueller I."/>
            <person name="Kuhl H."/>
            <person name="Beck A."/>
            <person name="Reinhardt R."/>
            <person name="Geider K."/>
        </authorList>
    </citation>
    <scope>NUCLEOTIDE SEQUENCE [LARGE SCALE GENOMIC DNA]</scope>
    <source>
        <strain evidence="9">DSM 17950 / CFBP 7177 / CIP 109463 / NCPPB 4357 / Et1/99</strain>
    </source>
</reference>